<name>A0A1F7GBG9_9BACT</name>
<reference evidence="2 3" key="1">
    <citation type="journal article" date="2016" name="Nat. Commun.">
        <title>Thousands of microbial genomes shed light on interconnected biogeochemical processes in an aquifer system.</title>
        <authorList>
            <person name="Anantharaman K."/>
            <person name="Brown C.T."/>
            <person name="Hug L.A."/>
            <person name="Sharon I."/>
            <person name="Castelle C.J."/>
            <person name="Probst A.J."/>
            <person name="Thomas B.C."/>
            <person name="Singh A."/>
            <person name="Wilkins M.J."/>
            <person name="Karaoz U."/>
            <person name="Brodie E.L."/>
            <person name="Williams K.H."/>
            <person name="Hubbard S.S."/>
            <person name="Banfield J.F."/>
        </authorList>
    </citation>
    <scope>NUCLEOTIDE SEQUENCE [LARGE SCALE GENOMIC DNA]</scope>
</reference>
<feature type="transmembrane region" description="Helical" evidence="1">
    <location>
        <begin position="344"/>
        <end position="362"/>
    </location>
</feature>
<keyword evidence="1" id="KW-0812">Transmembrane</keyword>
<feature type="transmembrane region" description="Helical" evidence="1">
    <location>
        <begin position="295"/>
        <end position="313"/>
    </location>
</feature>
<feature type="transmembrane region" description="Helical" evidence="1">
    <location>
        <begin position="63"/>
        <end position="96"/>
    </location>
</feature>
<dbReference type="Proteomes" id="UP000177208">
    <property type="component" value="Unassembled WGS sequence"/>
</dbReference>
<feature type="transmembrane region" description="Helical" evidence="1">
    <location>
        <begin position="264"/>
        <end position="283"/>
    </location>
</feature>
<feature type="transmembrane region" description="Helical" evidence="1">
    <location>
        <begin position="210"/>
        <end position="229"/>
    </location>
</feature>
<proteinExistence type="predicted"/>
<dbReference type="EMBL" id="MFZG01000029">
    <property type="protein sequence ID" value="OGK15912.1"/>
    <property type="molecule type" value="Genomic_DNA"/>
</dbReference>
<organism evidence="2 3">
    <name type="scientific">Candidatus Roizmanbacteria bacterium RIFCSPHIGHO2_01_FULL_39_12c</name>
    <dbReference type="NCBI Taxonomy" id="1802031"/>
    <lineage>
        <taxon>Bacteria</taxon>
        <taxon>Candidatus Roizmaniibacteriota</taxon>
    </lineage>
</organism>
<keyword evidence="1" id="KW-1133">Transmembrane helix</keyword>
<sequence>MYIIFVFSLVSSLLMHFWQRSVDQTPFAWDQMTHLIFTLDYFKLLQEGSFYDFFYSFDWYTPFVYWVGSLFASFVPHLFLGLVINIFFLTIFLFSLIFFRTTKKVGHTLLISLLFLHLILPQPTSAYWAWLSIRDFLLDIPLALMICALYTLYLFIEKNRKIDMKTIILFSLFITATNLTKNTGVIYTAPFFLFFTVKILISKENRLKKIIFLSVFLVLIILQNRWFFINFKEFQKINNIHLVNGYLENDPQGLTGLFTNFKWIVSYSPGLNILVLLTFIFFHKKIYKNFRKEKNIVVLPIYLFLMLLIFSLISNKEPRYILPLTWLFYYEPSKYLAEKLPEKILFAAIILLSVLLPLHTFINLSKPRSNQTAYHYIKNMITVLNPKSMGFFYEIDGPFFNYASAIYLAKINNLNFHNVNENHPYVDNELLKTCNLTDSDLILFVYSTAAASTYQDSNDVSFDDVCGKKISKKCTFYSQKIFSDTDEKVRIFNCK</sequence>
<evidence type="ECO:0000256" key="1">
    <source>
        <dbReference type="SAM" id="Phobius"/>
    </source>
</evidence>
<evidence type="ECO:0000313" key="2">
    <source>
        <dbReference type="EMBL" id="OGK15912.1"/>
    </source>
</evidence>
<evidence type="ECO:0008006" key="4">
    <source>
        <dbReference type="Google" id="ProtNLM"/>
    </source>
</evidence>
<feature type="transmembrane region" description="Helical" evidence="1">
    <location>
        <begin position="108"/>
        <end position="130"/>
    </location>
</feature>
<evidence type="ECO:0000313" key="3">
    <source>
        <dbReference type="Proteomes" id="UP000177208"/>
    </source>
</evidence>
<comment type="caution">
    <text evidence="2">The sequence shown here is derived from an EMBL/GenBank/DDBJ whole genome shotgun (WGS) entry which is preliminary data.</text>
</comment>
<protein>
    <recommendedName>
        <fullName evidence="4">Glycosyltransferase RgtA/B/C/D-like domain-containing protein</fullName>
    </recommendedName>
</protein>
<gene>
    <name evidence="2" type="ORF">A2774_02675</name>
</gene>
<accession>A0A1F7GBG9</accession>
<feature type="transmembrane region" description="Helical" evidence="1">
    <location>
        <begin position="136"/>
        <end position="155"/>
    </location>
</feature>
<keyword evidence="1" id="KW-0472">Membrane</keyword>
<dbReference type="AlphaFoldDB" id="A0A1F7GBG9"/>